<dbReference type="SUPFAM" id="SSF54909">
    <property type="entry name" value="Dimeric alpha+beta barrel"/>
    <property type="match status" value="1"/>
</dbReference>
<accession>A0A1I7C215</accession>
<proteinExistence type="predicted"/>
<dbReference type="AlphaFoldDB" id="A0A1I7C215"/>
<dbReference type="PANTHER" id="PTHR40260:SF2">
    <property type="entry name" value="BLR8190 PROTEIN"/>
    <property type="match status" value="1"/>
</dbReference>
<protein>
    <recommendedName>
        <fullName evidence="1">EthD domain-containing protein</fullName>
    </recommendedName>
</protein>
<dbReference type="Gene3D" id="3.30.70.100">
    <property type="match status" value="1"/>
</dbReference>
<dbReference type="InterPro" id="IPR011008">
    <property type="entry name" value="Dimeric_a/b-barrel"/>
</dbReference>
<dbReference type="OrthoDB" id="5294870at2"/>
<dbReference type="GO" id="GO:0016491">
    <property type="term" value="F:oxidoreductase activity"/>
    <property type="evidence" value="ECO:0007669"/>
    <property type="project" value="InterPro"/>
</dbReference>
<dbReference type="Pfam" id="PF07110">
    <property type="entry name" value="EthD"/>
    <property type="match status" value="1"/>
</dbReference>
<name>A0A1I7C215_9ACTN</name>
<keyword evidence="3" id="KW-1185">Reference proteome</keyword>
<dbReference type="PANTHER" id="PTHR40260">
    <property type="entry name" value="BLR8190 PROTEIN"/>
    <property type="match status" value="1"/>
</dbReference>
<organism evidence="2 3">
    <name type="scientific">Geodermatophilus amargosae</name>
    <dbReference type="NCBI Taxonomy" id="1296565"/>
    <lineage>
        <taxon>Bacteria</taxon>
        <taxon>Bacillati</taxon>
        <taxon>Actinomycetota</taxon>
        <taxon>Actinomycetes</taxon>
        <taxon>Geodermatophilales</taxon>
        <taxon>Geodermatophilaceae</taxon>
        <taxon>Geodermatophilus</taxon>
    </lineage>
</organism>
<dbReference type="EMBL" id="FPBA01000017">
    <property type="protein sequence ID" value="SFT93451.1"/>
    <property type="molecule type" value="Genomic_DNA"/>
</dbReference>
<sequence>MYRVVVNYHHPEDPKAFLEYYRSTHAPLAKNLSGLSAYTWGVAESLDGSQPPFFVTAVLDWPSKEAALADLGSAEGQAASADMGNFAQAGATMHSVDLETVV</sequence>
<dbReference type="Proteomes" id="UP000199546">
    <property type="component" value="Unassembled WGS sequence"/>
</dbReference>
<feature type="domain" description="EthD" evidence="1">
    <location>
        <begin position="10"/>
        <end position="88"/>
    </location>
</feature>
<reference evidence="3" key="1">
    <citation type="submission" date="2016-10" db="EMBL/GenBank/DDBJ databases">
        <authorList>
            <person name="Varghese N."/>
            <person name="Submissions S."/>
        </authorList>
    </citation>
    <scope>NUCLEOTIDE SEQUENCE [LARGE SCALE GENOMIC DNA]</scope>
    <source>
        <strain evidence="3">DSM 46136</strain>
    </source>
</reference>
<gene>
    <name evidence="2" type="ORF">SAMN05660657_03979</name>
</gene>
<evidence type="ECO:0000259" key="1">
    <source>
        <dbReference type="Pfam" id="PF07110"/>
    </source>
</evidence>
<dbReference type="NCBIfam" id="TIGR02118">
    <property type="entry name" value="EthD family reductase"/>
    <property type="match status" value="1"/>
</dbReference>
<dbReference type="STRING" id="1296565.SAMN05660657_03979"/>
<dbReference type="RefSeq" id="WP_093582082.1">
    <property type="nucleotide sequence ID" value="NZ_FPBA01000017.1"/>
</dbReference>
<evidence type="ECO:0000313" key="2">
    <source>
        <dbReference type="EMBL" id="SFT93451.1"/>
    </source>
</evidence>
<evidence type="ECO:0000313" key="3">
    <source>
        <dbReference type="Proteomes" id="UP000199546"/>
    </source>
</evidence>
<dbReference type="InterPro" id="IPR009799">
    <property type="entry name" value="EthD_dom"/>
</dbReference>